<comment type="caution">
    <text evidence="1">The sequence shown here is derived from an EMBL/GenBank/DDBJ whole genome shotgun (WGS) entry which is preliminary data.</text>
</comment>
<sequence length="187" mass="21135">MAVLLKRTAIGWTELLTKDRKVRFFGHWTNSLKPTSLVVTGTESGESVTSITLNSSSAYDSDQYYCSGHYTNGTILTSAFYSQLVMSHTKQLAVGYRETNTASVVWRRQARTVAIGRPIHFRCSIWTTNVADRVVHRFTVVAQYNRSATNWNVTTTVHNTGVILQTIDHYTMVRHVGRMENFGCVYS</sequence>
<dbReference type="EMBL" id="JTDE01012455">
    <property type="protein sequence ID" value="KAF7234115.1"/>
    <property type="molecule type" value="Genomic_DNA"/>
</dbReference>
<dbReference type="Proteomes" id="UP000822476">
    <property type="component" value="Unassembled WGS sequence"/>
</dbReference>
<keyword evidence="2" id="KW-1185">Reference proteome</keyword>
<proteinExistence type="predicted"/>
<protein>
    <submittedName>
        <fullName evidence="1">Uncharacterized protein</fullName>
    </submittedName>
</protein>
<gene>
    <name evidence="1" type="ORF">EG68_12326</name>
</gene>
<accession>A0A8S9YJU3</accession>
<dbReference type="OrthoDB" id="10584513at2759"/>
<evidence type="ECO:0000313" key="2">
    <source>
        <dbReference type="Proteomes" id="UP000822476"/>
    </source>
</evidence>
<evidence type="ECO:0000313" key="1">
    <source>
        <dbReference type="EMBL" id="KAF7234115.1"/>
    </source>
</evidence>
<organism evidence="1 2">
    <name type="scientific">Paragonimus skrjabini miyazakii</name>
    <dbReference type="NCBI Taxonomy" id="59628"/>
    <lineage>
        <taxon>Eukaryota</taxon>
        <taxon>Metazoa</taxon>
        <taxon>Spiralia</taxon>
        <taxon>Lophotrochozoa</taxon>
        <taxon>Platyhelminthes</taxon>
        <taxon>Trematoda</taxon>
        <taxon>Digenea</taxon>
        <taxon>Plagiorchiida</taxon>
        <taxon>Troglotremata</taxon>
        <taxon>Troglotrematidae</taxon>
        <taxon>Paragonimus</taxon>
    </lineage>
</organism>
<feature type="non-terminal residue" evidence="1">
    <location>
        <position position="187"/>
    </location>
</feature>
<dbReference type="AlphaFoldDB" id="A0A8S9YJU3"/>
<name>A0A8S9YJU3_9TREM</name>
<reference evidence="1" key="1">
    <citation type="submission" date="2019-07" db="EMBL/GenBank/DDBJ databases">
        <title>Annotation for the trematode Paragonimus miyazaki's.</title>
        <authorList>
            <person name="Choi Y.-J."/>
        </authorList>
    </citation>
    <scope>NUCLEOTIDE SEQUENCE</scope>
    <source>
        <strain evidence="1">Japan</strain>
    </source>
</reference>